<name>A0ABT5KZN0_9BURK</name>
<feature type="transmembrane region" description="Helical" evidence="1">
    <location>
        <begin position="46"/>
        <end position="67"/>
    </location>
</feature>
<proteinExistence type="predicted"/>
<feature type="signal peptide" evidence="2">
    <location>
        <begin position="1"/>
        <end position="22"/>
    </location>
</feature>
<keyword evidence="1" id="KW-0812">Transmembrane</keyword>
<accession>A0ABT5KZN0</accession>
<sequence>MAGGKAAVFVFFAGFAAAEAMAGTSTVAFAADFTVAFTMDFAADFTGVAVFAAFFAAGFTALTGIAATRVLGAFFLAAVTCGSAAIALTPAASRVRGDFAAAVLPLPVFLEAVAMKLCNSV</sequence>
<keyword evidence="1" id="KW-0472">Membrane</keyword>
<dbReference type="EMBL" id="JAQQXS010000022">
    <property type="protein sequence ID" value="MDC8787192.1"/>
    <property type="molecule type" value="Genomic_DNA"/>
</dbReference>
<feature type="transmembrane region" description="Helical" evidence="1">
    <location>
        <begin position="74"/>
        <end position="93"/>
    </location>
</feature>
<protein>
    <submittedName>
        <fullName evidence="3">Uncharacterized protein</fullName>
    </submittedName>
</protein>
<keyword evidence="1" id="KW-1133">Transmembrane helix</keyword>
<feature type="chain" id="PRO_5046586756" evidence="2">
    <location>
        <begin position="23"/>
        <end position="121"/>
    </location>
</feature>
<evidence type="ECO:0000313" key="4">
    <source>
        <dbReference type="Proteomes" id="UP001219862"/>
    </source>
</evidence>
<evidence type="ECO:0000313" key="3">
    <source>
        <dbReference type="EMBL" id="MDC8787192.1"/>
    </source>
</evidence>
<keyword evidence="4" id="KW-1185">Reference proteome</keyword>
<evidence type="ECO:0000256" key="2">
    <source>
        <dbReference type="SAM" id="SignalP"/>
    </source>
</evidence>
<organism evidence="3 4">
    <name type="scientific">Roseateles koreensis</name>
    <dbReference type="NCBI Taxonomy" id="2987526"/>
    <lineage>
        <taxon>Bacteria</taxon>
        <taxon>Pseudomonadati</taxon>
        <taxon>Pseudomonadota</taxon>
        <taxon>Betaproteobacteria</taxon>
        <taxon>Burkholderiales</taxon>
        <taxon>Sphaerotilaceae</taxon>
        <taxon>Roseateles</taxon>
    </lineage>
</organism>
<evidence type="ECO:0000256" key="1">
    <source>
        <dbReference type="SAM" id="Phobius"/>
    </source>
</evidence>
<gene>
    <name evidence="3" type="ORF">PRZ01_18545</name>
</gene>
<dbReference type="RefSeq" id="WP_273598330.1">
    <property type="nucleotide sequence ID" value="NZ_JAQQXS010000022.1"/>
</dbReference>
<keyword evidence="2" id="KW-0732">Signal</keyword>
<comment type="caution">
    <text evidence="3">The sequence shown here is derived from an EMBL/GenBank/DDBJ whole genome shotgun (WGS) entry which is preliminary data.</text>
</comment>
<dbReference type="Proteomes" id="UP001219862">
    <property type="component" value="Unassembled WGS sequence"/>
</dbReference>
<reference evidence="3 4" key="1">
    <citation type="submission" date="2022-10" db="EMBL/GenBank/DDBJ databases">
        <title>paucibacter sp. hw8 Genome sequencing.</title>
        <authorList>
            <person name="Park S."/>
        </authorList>
    </citation>
    <scope>NUCLEOTIDE SEQUENCE [LARGE SCALE GENOMIC DNA]</scope>
    <source>
        <strain evidence="4">hw8</strain>
    </source>
</reference>